<keyword evidence="3" id="KW-1185">Reference proteome</keyword>
<gene>
    <name evidence="2" type="ORF">BXZ70DRAFT_932793</name>
</gene>
<dbReference type="OrthoDB" id="1062969at2759"/>
<dbReference type="Proteomes" id="UP000813824">
    <property type="component" value="Unassembled WGS sequence"/>
</dbReference>
<evidence type="ECO:0000313" key="2">
    <source>
        <dbReference type="EMBL" id="KAH8101383.1"/>
    </source>
</evidence>
<protein>
    <submittedName>
        <fullName evidence="2">Uncharacterized protein</fullName>
    </submittedName>
</protein>
<dbReference type="AlphaFoldDB" id="A0A8K0XQJ5"/>
<proteinExistence type="predicted"/>
<evidence type="ECO:0000256" key="1">
    <source>
        <dbReference type="SAM" id="Phobius"/>
    </source>
</evidence>
<sequence>MSPFNYSWDLLPQLIKDATRGEEVSFDSYPHRDVEPVTIDFETADLSSLNPSPNEEGKQQFGALPMGIELANLALFAKPAEKDTVSGGPISQGVWVPKNIKDAYFAGDYATITAAQKQNDADLAPILHSLRDYDDGDENAPPPWVEIIDKSTETPYQIIGSDNAWFWVRTLQASSLITDGPDSSQPTVEIGSYTKNSNFLGISVSIVTNAFIGVPLGYVSFLVARAVGTVIKQRLTGVFLRNNLIQAIENNVAGGVARQRAMRLGYHIELKVWQRCVRGITTFLSETIIGFAVFWLLEKLIDLIYRYYAISITIHNWDPNHAWKIVEWYSDQAQVGEGGEWKAYTLPSTGKIFELPDGTKTLITGGCLSKHVVYHFENTVKVLTGLGVGFKVLSESDPNKGFMFKYVCPRGPKNKLGIRGSLGDGNLKGYYDDNSWADEGTTKEESTVDDLDLPVRITTKSLEGEESHIYTVDVHIGN</sequence>
<organism evidence="2 3">
    <name type="scientific">Cristinia sonorae</name>
    <dbReference type="NCBI Taxonomy" id="1940300"/>
    <lineage>
        <taxon>Eukaryota</taxon>
        <taxon>Fungi</taxon>
        <taxon>Dikarya</taxon>
        <taxon>Basidiomycota</taxon>
        <taxon>Agaricomycotina</taxon>
        <taxon>Agaricomycetes</taxon>
        <taxon>Agaricomycetidae</taxon>
        <taxon>Agaricales</taxon>
        <taxon>Pleurotineae</taxon>
        <taxon>Stephanosporaceae</taxon>
        <taxon>Cristinia</taxon>
    </lineage>
</organism>
<keyword evidence="1" id="KW-1133">Transmembrane helix</keyword>
<evidence type="ECO:0000313" key="3">
    <source>
        <dbReference type="Proteomes" id="UP000813824"/>
    </source>
</evidence>
<comment type="caution">
    <text evidence="2">The sequence shown here is derived from an EMBL/GenBank/DDBJ whole genome shotgun (WGS) entry which is preliminary data.</text>
</comment>
<reference evidence="2" key="1">
    <citation type="journal article" date="2021" name="New Phytol.">
        <title>Evolutionary innovations through gain and loss of genes in the ectomycorrhizal Boletales.</title>
        <authorList>
            <person name="Wu G."/>
            <person name="Miyauchi S."/>
            <person name="Morin E."/>
            <person name="Kuo A."/>
            <person name="Drula E."/>
            <person name="Varga T."/>
            <person name="Kohler A."/>
            <person name="Feng B."/>
            <person name="Cao Y."/>
            <person name="Lipzen A."/>
            <person name="Daum C."/>
            <person name="Hundley H."/>
            <person name="Pangilinan J."/>
            <person name="Johnson J."/>
            <person name="Barry K."/>
            <person name="LaButti K."/>
            <person name="Ng V."/>
            <person name="Ahrendt S."/>
            <person name="Min B."/>
            <person name="Choi I.G."/>
            <person name="Park H."/>
            <person name="Plett J.M."/>
            <person name="Magnuson J."/>
            <person name="Spatafora J.W."/>
            <person name="Nagy L.G."/>
            <person name="Henrissat B."/>
            <person name="Grigoriev I.V."/>
            <person name="Yang Z.L."/>
            <person name="Xu J."/>
            <person name="Martin F.M."/>
        </authorList>
    </citation>
    <scope>NUCLEOTIDE SEQUENCE</scope>
    <source>
        <strain evidence="2">KKN 215</strain>
    </source>
</reference>
<feature type="transmembrane region" description="Helical" evidence="1">
    <location>
        <begin position="199"/>
        <end position="224"/>
    </location>
</feature>
<accession>A0A8K0XQJ5</accession>
<name>A0A8K0XQJ5_9AGAR</name>
<dbReference type="EMBL" id="JAEVFJ010000012">
    <property type="protein sequence ID" value="KAH8101383.1"/>
    <property type="molecule type" value="Genomic_DNA"/>
</dbReference>
<feature type="transmembrane region" description="Helical" evidence="1">
    <location>
        <begin position="276"/>
        <end position="297"/>
    </location>
</feature>
<keyword evidence="1" id="KW-0812">Transmembrane</keyword>
<keyword evidence="1" id="KW-0472">Membrane</keyword>